<dbReference type="Gene3D" id="3.30.565.10">
    <property type="entry name" value="Histidine kinase-like ATPase, C-terminal domain"/>
    <property type="match status" value="1"/>
</dbReference>
<dbReference type="SUPFAM" id="SSF55874">
    <property type="entry name" value="ATPase domain of HSP90 chaperone/DNA topoisomerase II/histidine kinase"/>
    <property type="match status" value="1"/>
</dbReference>
<dbReference type="EC" id="2.7.13.3" evidence="3"/>
<dbReference type="CDD" id="cd00075">
    <property type="entry name" value="HATPase"/>
    <property type="match status" value="1"/>
</dbReference>
<evidence type="ECO:0000313" key="13">
    <source>
        <dbReference type="EMBL" id="GER68726.1"/>
    </source>
</evidence>
<dbReference type="Gene3D" id="1.10.287.130">
    <property type="match status" value="1"/>
</dbReference>
<dbReference type="PANTHER" id="PTHR43711">
    <property type="entry name" value="TWO-COMPONENT HISTIDINE KINASE"/>
    <property type="match status" value="1"/>
</dbReference>
<organism evidence="13 14">
    <name type="scientific">Weizmannia acidilactici</name>
    <dbReference type="NCBI Taxonomy" id="2607726"/>
    <lineage>
        <taxon>Bacteria</taxon>
        <taxon>Bacillati</taxon>
        <taxon>Bacillota</taxon>
        <taxon>Bacilli</taxon>
        <taxon>Bacillales</taxon>
        <taxon>Bacillaceae</taxon>
        <taxon>Heyndrickxia</taxon>
    </lineage>
</organism>
<keyword evidence="5" id="KW-0808">Transferase</keyword>
<keyword evidence="14" id="KW-1185">Reference proteome</keyword>
<dbReference type="EMBL" id="BKZQ01000001">
    <property type="protein sequence ID" value="GER68726.1"/>
    <property type="molecule type" value="Genomic_DNA"/>
</dbReference>
<dbReference type="InterPro" id="IPR005467">
    <property type="entry name" value="His_kinase_dom"/>
</dbReference>
<dbReference type="InterPro" id="IPR036890">
    <property type="entry name" value="HATPase_C_sf"/>
</dbReference>
<comment type="caution">
    <text evidence="13">The sequence shown here is derived from an EMBL/GenBank/DDBJ whole genome shotgun (WGS) entry which is preliminary data.</text>
</comment>
<dbReference type="Pfam" id="PF02518">
    <property type="entry name" value="HATPase_c"/>
    <property type="match status" value="1"/>
</dbReference>
<evidence type="ECO:0000256" key="5">
    <source>
        <dbReference type="ARBA" id="ARBA00022679"/>
    </source>
</evidence>
<keyword evidence="9" id="KW-0902">Two-component regulatory system</keyword>
<evidence type="ECO:0000256" key="3">
    <source>
        <dbReference type="ARBA" id="ARBA00012438"/>
    </source>
</evidence>
<evidence type="ECO:0000256" key="1">
    <source>
        <dbReference type="ARBA" id="ARBA00000085"/>
    </source>
</evidence>
<proteinExistence type="predicted"/>
<dbReference type="InterPro" id="IPR050736">
    <property type="entry name" value="Sensor_HK_Regulatory"/>
</dbReference>
<dbReference type="InterPro" id="IPR036097">
    <property type="entry name" value="HisK_dim/P_sf"/>
</dbReference>
<dbReference type="InterPro" id="IPR004358">
    <property type="entry name" value="Sig_transdc_His_kin-like_C"/>
</dbReference>
<keyword evidence="11" id="KW-1133">Transmembrane helix</keyword>
<dbReference type="Pfam" id="PF00512">
    <property type="entry name" value="HisKA"/>
    <property type="match status" value="1"/>
</dbReference>
<accession>A0A5J4J168</accession>
<reference evidence="13 14" key="1">
    <citation type="submission" date="2019-09" db="EMBL/GenBank/DDBJ databases">
        <title>Draft genome sequence of Bacillus sp. JC-7.</title>
        <authorList>
            <person name="Tanaka N."/>
            <person name="Shiwa Y."/>
            <person name="Fujita N."/>
            <person name="Tanasupawat S."/>
        </authorList>
    </citation>
    <scope>NUCLEOTIDE SEQUENCE [LARGE SCALE GENOMIC DNA]</scope>
    <source>
        <strain evidence="13 14">JC-7</strain>
    </source>
</reference>
<dbReference type="CDD" id="cd00082">
    <property type="entry name" value="HisKA"/>
    <property type="match status" value="1"/>
</dbReference>
<comment type="subcellular location">
    <subcellularLocation>
        <location evidence="2">Cell membrane</location>
        <topology evidence="2">Multi-pass membrane protein</topology>
    </subcellularLocation>
</comment>
<name>A0A5J4J168_9BACI</name>
<evidence type="ECO:0000313" key="14">
    <source>
        <dbReference type="Proteomes" id="UP000391919"/>
    </source>
</evidence>
<evidence type="ECO:0000256" key="6">
    <source>
        <dbReference type="ARBA" id="ARBA00022741"/>
    </source>
</evidence>
<evidence type="ECO:0000256" key="4">
    <source>
        <dbReference type="ARBA" id="ARBA00022553"/>
    </source>
</evidence>
<keyword evidence="7 13" id="KW-0418">Kinase</keyword>
<feature type="transmembrane region" description="Helical" evidence="11">
    <location>
        <begin position="12"/>
        <end position="32"/>
    </location>
</feature>
<dbReference type="FunFam" id="3.30.565.10:FF:000006">
    <property type="entry name" value="Sensor histidine kinase WalK"/>
    <property type="match status" value="1"/>
</dbReference>
<sequence length="419" mass="47612">MFRKTRIKLTVLNSCVFILLIAVLGSVIYLYVRTHMYSEADRSIYSALNRIEKTGVGRDGDIHGDIRLRVLIWSRDNELLTHADNGPDAYIYEDNEEKFAPKHYDIMDTIEVEGHYFRTYTVRGVMQGENVKIQFVEQIDGEVIMLHKLLIITIAGCALASLLAVIAGLILAERALKPIKASWEMQTQFVSDASHEIRTPLAVIQSRVELLLRKPNETVQDILPDISTILKECRRLTKLVSSLLTLARSDSNEIEIEIKDFYLDELMKEIVDHFSELASIQGKEIILKSAPPITFSGDQDRIHQLIVILLDNAMKYTGDDGKIQLACFESKNQVGITVEDNGIGLKEEDREKIFDRFYQVSKSRTKTDSLGLGLSIAKWIVEKHNGKIKVDSKLGEGTKFTITFPKKRRKELQEKKSGK</sequence>
<keyword evidence="4" id="KW-0597">Phosphoprotein</keyword>
<protein>
    <recommendedName>
        <fullName evidence="3">histidine kinase</fullName>
        <ecNumber evidence="3">2.7.13.3</ecNumber>
    </recommendedName>
</protein>
<feature type="transmembrane region" description="Helical" evidence="11">
    <location>
        <begin position="149"/>
        <end position="172"/>
    </location>
</feature>
<dbReference type="SMART" id="SM00388">
    <property type="entry name" value="HisKA"/>
    <property type="match status" value="1"/>
</dbReference>
<dbReference type="SMART" id="SM00387">
    <property type="entry name" value="HATPase_c"/>
    <property type="match status" value="1"/>
</dbReference>
<dbReference type="RefSeq" id="WP_151705771.1">
    <property type="nucleotide sequence ID" value="NZ_BKZQ01000001.1"/>
</dbReference>
<dbReference type="Proteomes" id="UP000391919">
    <property type="component" value="Unassembled WGS sequence"/>
</dbReference>
<dbReference type="SUPFAM" id="SSF47384">
    <property type="entry name" value="Homodimeric domain of signal transducing histidine kinase"/>
    <property type="match status" value="1"/>
</dbReference>
<evidence type="ECO:0000256" key="10">
    <source>
        <dbReference type="ARBA" id="ARBA00023136"/>
    </source>
</evidence>
<dbReference type="PROSITE" id="PS50109">
    <property type="entry name" value="HIS_KIN"/>
    <property type="match status" value="1"/>
</dbReference>
<dbReference type="PRINTS" id="PR00344">
    <property type="entry name" value="BCTRLSENSOR"/>
</dbReference>
<dbReference type="AlphaFoldDB" id="A0A5J4J168"/>
<keyword evidence="6" id="KW-0547">Nucleotide-binding</keyword>
<dbReference type="FunFam" id="1.10.287.130:FF:000001">
    <property type="entry name" value="Two-component sensor histidine kinase"/>
    <property type="match status" value="1"/>
</dbReference>
<gene>
    <name evidence="13" type="ORF">BpJC7_00290</name>
</gene>
<dbReference type="InterPro" id="IPR003594">
    <property type="entry name" value="HATPase_dom"/>
</dbReference>
<feature type="domain" description="Histidine kinase" evidence="12">
    <location>
        <begin position="192"/>
        <end position="408"/>
    </location>
</feature>
<evidence type="ECO:0000256" key="2">
    <source>
        <dbReference type="ARBA" id="ARBA00004651"/>
    </source>
</evidence>
<dbReference type="GO" id="GO:0005886">
    <property type="term" value="C:plasma membrane"/>
    <property type="evidence" value="ECO:0007669"/>
    <property type="project" value="UniProtKB-SubCell"/>
</dbReference>
<keyword evidence="11" id="KW-0812">Transmembrane</keyword>
<dbReference type="InterPro" id="IPR003661">
    <property type="entry name" value="HisK_dim/P_dom"/>
</dbReference>
<dbReference type="GO" id="GO:0000155">
    <property type="term" value="F:phosphorelay sensor kinase activity"/>
    <property type="evidence" value="ECO:0007669"/>
    <property type="project" value="InterPro"/>
</dbReference>
<evidence type="ECO:0000256" key="8">
    <source>
        <dbReference type="ARBA" id="ARBA00022840"/>
    </source>
</evidence>
<keyword evidence="8" id="KW-0067">ATP-binding</keyword>
<dbReference type="PANTHER" id="PTHR43711:SF26">
    <property type="entry name" value="SENSOR HISTIDINE KINASE RCSC"/>
    <property type="match status" value="1"/>
</dbReference>
<keyword evidence="10 11" id="KW-0472">Membrane</keyword>
<evidence type="ECO:0000256" key="7">
    <source>
        <dbReference type="ARBA" id="ARBA00022777"/>
    </source>
</evidence>
<evidence type="ECO:0000256" key="11">
    <source>
        <dbReference type="SAM" id="Phobius"/>
    </source>
</evidence>
<comment type="catalytic activity">
    <reaction evidence="1">
        <text>ATP + protein L-histidine = ADP + protein N-phospho-L-histidine.</text>
        <dbReference type="EC" id="2.7.13.3"/>
    </reaction>
</comment>
<dbReference type="GO" id="GO:0005524">
    <property type="term" value="F:ATP binding"/>
    <property type="evidence" value="ECO:0007669"/>
    <property type="project" value="UniProtKB-KW"/>
</dbReference>
<evidence type="ECO:0000256" key="9">
    <source>
        <dbReference type="ARBA" id="ARBA00023012"/>
    </source>
</evidence>
<evidence type="ECO:0000259" key="12">
    <source>
        <dbReference type="PROSITE" id="PS50109"/>
    </source>
</evidence>